<dbReference type="AlphaFoldDB" id="A0A174ELI6"/>
<dbReference type="PANTHER" id="PTHR32024:SF1">
    <property type="entry name" value="KTR SYSTEM POTASSIUM UPTAKE PROTEIN B"/>
    <property type="match status" value="1"/>
</dbReference>
<feature type="transmembrane region" description="Helical" evidence="10">
    <location>
        <begin position="409"/>
        <end position="427"/>
    </location>
</feature>
<dbReference type="NCBIfam" id="TIGR00933">
    <property type="entry name" value="2a38"/>
    <property type="match status" value="1"/>
</dbReference>
<feature type="transmembrane region" description="Helical" evidence="10">
    <location>
        <begin position="310"/>
        <end position="330"/>
    </location>
</feature>
<dbReference type="InterPro" id="IPR004772">
    <property type="entry name" value="TrkH"/>
</dbReference>
<dbReference type="PANTHER" id="PTHR32024">
    <property type="entry name" value="TRK SYSTEM POTASSIUM UPTAKE PROTEIN TRKG-RELATED"/>
    <property type="match status" value="1"/>
</dbReference>
<dbReference type="GO" id="GO:0005886">
    <property type="term" value="C:plasma membrane"/>
    <property type="evidence" value="ECO:0007669"/>
    <property type="project" value="UniProtKB-SubCell"/>
</dbReference>
<gene>
    <name evidence="12" type="primary">ktrB</name>
    <name evidence="13" type="ORF">comes_27260</name>
    <name evidence="12" type="ORF">ERS852481_01964</name>
    <name evidence="11" type="ORF">ERS852574_03001</name>
    <name evidence="14" type="ORF">HUU93_01180</name>
</gene>
<reference evidence="14 17" key="2">
    <citation type="submission" date="2020-04" db="EMBL/GenBank/DDBJ databases">
        <authorList>
            <person name="Pieper L."/>
        </authorList>
    </citation>
    <scope>NUCLEOTIDE SEQUENCE [LARGE SCALE GENOMIC DNA]</scope>
    <source>
        <strain evidence="14 17">F22</strain>
    </source>
</reference>
<name>A0A174ELI6_9FIRM</name>
<feature type="transmembrane region" description="Helical" evidence="10">
    <location>
        <begin position="193"/>
        <end position="212"/>
    </location>
</feature>
<organism evidence="12 15">
    <name type="scientific">Coprococcus comes</name>
    <dbReference type="NCBI Taxonomy" id="410072"/>
    <lineage>
        <taxon>Bacteria</taxon>
        <taxon>Bacillati</taxon>
        <taxon>Bacillota</taxon>
        <taxon>Clostridia</taxon>
        <taxon>Lachnospirales</taxon>
        <taxon>Lachnospiraceae</taxon>
        <taxon>Coprococcus</taxon>
    </lineage>
</organism>
<keyword evidence="9 10" id="KW-0472">Membrane</keyword>
<evidence type="ECO:0000313" key="15">
    <source>
        <dbReference type="Proteomes" id="UP000095362"/>
    </source>
</evidence>
<evidence type="ECO:0000313" key="13">
    <source>
        <dbReference type="EMBL" id="GLG88179.1"/>
    </source>
</evidence>
<evidence type="ECO:0000256" key="6">
    <source>
        <dbReference type="ARBA" id="ARBA00022958"/>
    </source>
</evidence>
<evidence type="ECO:0000313" key="14">
    <source>
        <dbReference type="EMBL" id="NUN85227.1"/>
    </source>
</evidence>
<dbReference type="EMBL" id="BSCI01000019">
    <property type="protein sequence ID" value="GLG88179.1"/>
    <property type="molecule type" value="Genomic_DNA"/>
</dbReference>
<dbReference type="STRING" id="410072.ERS852525_02541"/>
<proteinExistence type="predicted"/>
<reference evidence="14 17" key="3">
    <citation type="submission" date="2020-07" db="EMBL/GenBank/DDBJ databases">
        <title>Bacterial metabolism rescues the inhibition of intestinal drug absorption by food and drug additives.</title>
        <authorList>
            <person name="Zou L."/>
            <person name="Spanogiannopoulos P."/>
            <person name="Chien H.-C."/>
            <person name="Pieper L.M."/>
            <person name="Cai W."/>
            <person name="Khuri N."/>
            <person name="Pottel J."/>
            <person name="Vora B."/>
            <person name="Ni Z."/>
            <person name="Tsakalozou E."/>
            <person name="Zhang W."/>
            <person name="Shoichet B.K."/>
            <person name="Giacomini K.M."/>
            <person name="Turnbaugh P.J."/>
        </authorList>
    </citation>
    <scope>NUCLEOTIDE SEQUENCE [LARGE SCALE GENOMIC DNA]</scope>
    <source>
        <strain evidence="14 17">F22</strain>
    </source>
</reference>
<keyword evidence="7 10" id="KW-1133">Transmembrane helix</keyword>
<evidence type="ECO:0000256" key="2">
    <source>
        <dbReference type="ARBA" id="ARBA00022448"/>
    </source>
</evidence>
<dbReference type="Pfam" id="PF02386">
    <property type="entry name" value="TrkH"/>
    <property type="match status" value="1"/>
</dbReference>
<evidence type="ECO:0000313" key="17">
    <source>
        <dbReference type="Proteomes" id="UP000554488"/>
    </source>
</evidence>
<evidence type="ECO:0000313" key="16">
    <source>
        <dbReference type="Proteomes" id="UP000095727"/>
    </source>
</evidence>
<evidence type="ECO:0000256" key="8">
    <source>
        <dbReference type="ARBA" id="ARBA00023065"/>
    </source>
</evidence>
<feature type="transmembrane region" description="Helical" evidence="10">
    <location>
        <begin position="134"/>
        <end position="150"/>
    </location>
</feature>
<sequence length="446" mass="48747">MTVIYKKMTQTQMIVVGYLLLILLGSILLMLPVSSRDGNMTSFADALFTSTSASCVTGLVVQDTYLHWSFFGQLIILILIQIGGMGFMTIGVCVAILLRRKIGLKVRGILQESINSIQIGGIVKLTKKIIKGTLFFESIGAVLLMIRFIPEFGIGRGIWYGIFHSISAFCNAGFDLMGENGAYQSLIRYSDDWLVNTVIMLLIIIGGIGFLVWDDLSVKKFQWKKYHLHTKIVLSTTGFLIIGGAVLFLILEKNNVLAGMPVKEQILCSLFHSVTARTAGFNTTDTGALTEGSKLVTMILMFIGGSPGSTAGGIKTTTVVVLIVFVRANLMEAAGCNVFNRRLDETAIRKASVVMCTNLFLILTGTIFMEIMQPFSLADVMFEVFSAMGTVGMSAGITRDVCMASRMMLVFLMFCGRIGSLTFALSLKGHRHEAPIRKPVEEITIG</sequence>
<feature type="transmembrane region" description="Helical" evidence="10">
    <location>
        <begin position="232"/>
        <end position="251"/>
    </location>
</feature>
<evidence type="ECO:0000256" key="5">
    <source>
        <dbReference type="ARBA" id="ARBA00022692"/>
    </source>
</evidence>
<keyword evidence="3" id="KW-1003">Cell membrane</keyword>
<evidence type="ECO:0000256" key="7">
    <source>
        <dbReference type="ARBA" id="ARBA00022989"/>
    </source>
</evidence>
<dbReference type="Proteomes" id="UP000554488">
    <property type="component" value="Unassembled WGS sequence"/>
</dbReference>
<dbReference type="Proteomes" id="UP001145109">
    <property type="component" value="Unassembled WGS sequence"/>
</dbReference>
<dbReference type="Proteomes" id="UP000095362">
    <property type="component" value="Unassembled WGS sequence"/>
</dbReference>
<dbReference type="EMBL" id="CYXR01000030">
    <property type="protein sequence ID" value="CUN14731.1"/>
    <property type="molecule type" value="Genomic_DNA"/>
</dbReference>
<evidence type="ECO:0000313" key="11">
    <source>
        <dbReference type="EMBL" id="CUN14731.1"/>
    </source>
</evidence>
<dbReference type="EMBL" id="CYZK01000012">
    <property type="protein sequence ID" value="CUO38674.1"/>
    <property type="molecule type" value="Genomic_DNA"/>
</dbReference>
<evidence type="ECO:0000256" key="10">
    <source>
        <dbReference type="SAM" id="Phobius"/>
    </source>
</evidence>
<dbReference type="Proteomes" id="UP000095727">
    <property type="component" value="Unassembled WGS sequence"/>
</dbReference>
<dbReference type="RefSeq" id="WP_055158398.1">
    <property type="nucleotide sequence ID" value="NZ_BSCI01000019.1"/>
</dbReference>
<evidence type="ECO:0000313" key="12">
    <source>
        <dbReference type="EMBL" id="CUO38674.1"/>
    </source>
</evidence>
<keyword evidence="6" id="KW-0630">Potassium</keyword>
<evidence type="ECO:0000256" key="1">
    <source>
        <dbReference type="ARBA" id="ARBA00004651"/>
    </source>
</evidence>
<evidence type="ECO:0000256" key="9">
    <source>
        <dbReference type="ARBA" id="ARBA00023136"/>
    </source>
</evidence>
<dbReference type="PaxDb" id="410072-ERS852525_02541"/>
<keyword evidence="8" id="KW-0406">Ion transport</keyword>
<keyword evidence="2" id="KW-0813">Transport</keyword>
<reference evidence="13" key="4">
    <citation type="submission" date="2022-09" db="EMBL/GenBank/DDBJ databases">
        <title>Draft genome sequence of Coprococcus comes strain 31264.</title>
        <authorList>
            <person name="Atsushi H."/>
            <person name="Moriya O."/>
            <person name="Mitsuo S."/>
        </authorList>
    </citation>
    <scope>NUCLEOTIDE SEQUENCE</scope>
    <source>
        <strain evidence="13">JCM 31264</strain>
    </source>
</reference>
<dbReference type="InterPro" id="IPR003445">
    <property type="entry name" value="Cat_transpt"/>
</dbReference>
<reference evidence="15 16" key="1">
    <citation type="submission" date="2015-09" db="EMBL/GenBank/DDBJ databases">
        <authorList>
            <consortium name="Pathogen Informatics"/>
        </authorList>
    </citation>
    <scope>NUCLEOTIDE SEQUENCE [LARGE SCALE GENOMIC DNA]</scope>
    <source>
        <strain evidence="12 15">2789STDY5834866</strain>
        <strain evidence="11 16">2789STDY5834962</strain>
    </source>
</reference>
<feature type="transmembrane region" description="Helical" evidence="10">
    <location>
        <begin position="74"/>
        <end position="98"/>
    </location>
</feature>
<protein>
    <submittedName>
        <fullName evidence="12">Ktr system potassium uptake protein B</fullName>
    </submittedName>
    <submittedName>
        <fullName evidence="13">Potassium transporter TrkH</fullName>
    </submittedName>
    <submittedName>
        <fullName evidence="14">Trk family potassium uptake protein</fullName>
    </submittedName>
</protein>
<reference evidence="13" key="5">
    <citation type="submission" date="2022-11" db="EMBL/GenBank/DDBJ databases">
        <title>Draft genome sequence of Coprococcus comes strain 31264.</title>
        <authorList>
            <person name="Hisatomi A."/>
            <person name="Ohkuma M."/>
            <person name="Sakamoto M."/>
        </authorList>
    </citation>
    <scope>NUCLEOTIDE SEQUENCE</scope>
    <source>
        <strain evidence="13">JCM 31264</strain>
    </source>
</reference>
<evidence type="ECO:0000256" key="4">
    <source>
        <dbReference type="ARBA" id="ARBA00022538"/>
    </source>
</evidence>
<evidence type="ECO:0000256" key="3">
    <source>
        <dbReference type="ARBA" id="ARBA00022475"/>
    </source>
</evidence>
<dbReference type="EMBL" id="JABWDC010000003">
    <property type="protein sequence ID" value="NUN85227.1"/>
    <property type="molecule type" value="Genomic_DNA"/>
</dbReference>
<dbReference type="GO" id="GO:0015379">
    <property type="term" value="F:potassium:chloride symporter activity"/>
    <property type="evidence" value="ECO:0007669"/>
    <property type="project" value="InterPro"/>
</dbReference>
<comment type="subcellular location">
    <subcellularLocation>
        <location evidence="1">Cell membrane</location>
        <topology evidence="1">Multi-pass membrane protein</topology>
    </subcellularLocation>
</comment>
<feature type="transmembrane region" description="Helical" evidence="10">
    <location>
        <begin position="351"/>
        <end position="369"/>
    </location>
</feature>
<feature type="transmembrane region" description="Helical" evidence="10">
    <location>
        <begin position="12"/>
        <end position="31"/>
    </location>
</feature>
<keyword evidence="4" id="KW-0633">Potassium transport</keyword>
<accession>A0A174ELI6</accession>
<keyword evidence="5 10" id="KW-0812">Transmembrane</keyword>